<accession>A0A433J1B8</accession>
<dbReference type="InterPro" id="IPR003497">
    <property type="entry name" value="BRO_N_domain"/>
</dbReference>
<dbReference type="RefSeq" id="WP_127003849.1">
    <property type="nucleotide sequence ID" value="NZ_JBNPXW010000008.1"/>
</dbReference>
<evidence type="ECO:0000313" key="2">
    <source>
        <dbReference type="EMBL" id="RUQ64006.1"/>
    </source>
</evidence>
<feature type="domain" description="Bro-N" evidence="1">
    <location>
        <begin position="12"/>
        <end position="115"/>
    </location>
</feature>
<reference evidence="2 3" key="1">
    <citation type="submission" date="2018-12" db="EMBL/GenBank/DDBJ databases">
        <authorList>
            <person name="Yang Y."/>
        </authorList>
    </citation>
    <scope>NUCLEOTIDE SEQUENCE [LARGE SCALE GENOMIC DNA]</scope>
    <source>
        <strain evidence="2 3">GSF71</strain>
    </source>
</reference>
<evidence type="ECO:0000313" key="3">
    <source>
        <dbReference type="Proteomes" id="UP000280346"/>
    </source>
</evidence>
<protein>
    <recommendedName>
        <fullName evidence="1">Bro-N domain-containing protein</fullName>
    </recommendedName>
</protein>
<dbReference type="Pfam" id="PF02498">
    <property type="entry name" value="Bro-N"/>
    <property type="match status" value="1"/>
</dbReference>
<organism evidence="2 3">
    <name type="scientific">Azospirillum doebereinerae</name>
    <dbReference type="NCBI Taxonomy" id="92933"/>
    <lineage>
        <taxon>Bacteria</taxon>
        <taxon>Pseudomonadati</taxon>
        <taxon>Pseudomonadota</taxon>
        <taxon>Alphaproteobacteria</taxon>
        <taxon>Rhodospirillales</taxon>
        <taxon>Azospirillaceae</taxon>
        <taxon>Azospirillum</taxon>
    </lineage>
</organism>
<gene>
    <name evidence="2" type="ORF">EJ913_27170</name>
</gene>
<dbReference type="OrthoDB" id="9808959at2"/>
<dbReference type="SMART" id="SM01040">
    <property type="entry name" value="Bro-N"/>
    <property type="match status" value="1"/>
</dbReference>
<keyword evidence="3" id="KW-1185">Reference proteome</keyword>
<dbReference type="PANTHER" id="PTHR36180:SF2">
    <property type="entry name" value="BRO FAMILY PROTEIN"/>
    <property type="match status" value="1"/>
</dbReference>
<proteinExistence type="predicted"/>
<comment type="caution">
    <text evidence="2">The sequence shown here is derived from an EMBL/GenBank/DDBJ whole genome shotgun (WGS) entry which is preliminary data.</text>
</comment>
<evidence type="ECO:0000259" key="1">
    <source>
        <dbReference type="PROSITE" id="PS51750"/>
    </source>
</evidence>
<dbReference type="AlphaFoldDB" id="A0A433J1B8"/>
<dbReference type="Proteomes" id="UP000280346">
    <property type="component" value="Unassembled WGS sequence"/>
</dbReference>
<dbReference type="PANTHER" id="PTHR36180">
    <property type="entry name" value="DNA-BINDING PROTEIN-RELATED-RELATED"/>
    <property type="match status" value="1"/>
</dbReference>
<name>A0A433J1B8_9PROT</name>
<dbReference type="EMBL" id="RZIJ01000031">
    <property type="protein sequence ID" value="RUQ64006.1"/>
    <property type="molecule type" value="Genomic_DNA"/>
</dbReference>
<dbReference type="PROSITE" id="PS51750">
    <property type="entry name" value="BRO_N"/>
    <property type="match status" value="1"/>
</dbReference>
<sequence>MIDHPHPDPARRTALIPFDFEGNTLRAITRDDAPWFALTDVCRALEIGNPRNVTARLDEDEKGVHTMDTLGGPQEMAIINESGLYTLILTSRKAAAKRFKKWVTAEVLPAIRKTGRYDPAASGSSPPPPVDPMIQVTVEALSPMVKFMAEDELLGNVAQTPFRMSDTEAAFILMLRSIIHRIHRREIDRATAKLT</sequence>